<reference evidence="1" key="1">
    <citation type="submission" date="2022-10" db="EMBL/GenBank/DDBJ databases">
        <authorList>
            <person name="Chen Y."/>
            <person name="Dougan E. K."/>
            <person name="Chan C."/>
            <person name="Rhodes N."/>
            <person name="Thang M."/>
        </authorList>
    </citation>
    <scope>NUCLEOTIDE SEQUENCE</scope>
</reference>
<evidence type="ECO:0000313" key="3">
    <source>
        <dbReference type="EMBL" id="CAL1144640.1"/>
    </source>
</evidence>
<protein>
    <submittedName>
        <fullName evidence="1">Uncharacterized protein</fullName>
    </submittedName>
</protein>
<organism evidence="1">
    <name type="scientific">Cladocopium goreaui</name>
    <dbReference type="NCBI Taxonomy" id="2562237"/>
    <lineage>
        <taxon>Eukaryota</taxon>
        <taxon>Sar</taxon>
        <taxon>Alveolata</taxon>
        <taxon>Dinophyceae</taxon>
        <taxon>Suessiales</taxon>
        <taxon>Symbiodiniaceae</taxon>
        <taxon>Cladocopium</taxon>
    </lineage>
</organism>
<dbReference type="EMBL" id="CAMXCT030001569">
    <property type="protein sequence ID" value="CAL4778577.1"/>
    <property type="molecule type" value="Genomic_DNA"/>
</dbReference>
<dbReference type="AlphaFoldDB" id="A0A9P1FYE8"/>
<proteinExistence type="predicted"/>
<evidence type="ECO:0000313" key="4">
    <source>
        <dbReference type="Proteomes" id="UP001152797"/>
    </source>
</evidence>
<dbReference type="OrthoDB" id="47252at2759"/>
<dbReference type="EMBL" id="CAMXCT010001569">
    <property type="protein sequence ID" value="CAI3991265.1"/>
    <property type="molecule type" value="Genomic_DNA"/>
</dbReference>
<dbReference type="EMBL" id="CAMXCT010005257">
    <property type="protein sequence ID" value="CAI4011863.1"/>
    <property type="molecule type" value="Genomic_DNA"/>
</dbReference>
<dbReference type="EMBL" id="CAMXCT030005257">
    <property type="protein sequence ID" value="CAL4799175.1"/>
    <property type="molecule type" value="Genomic_DNA"/>
</dbReference>
<accession>A0A9P1FYE8</accession>
<evidence type="ECO:0000313" key="1">
    <source>
        <dbReference type="EMBL" id="CAI3991265.1"/>
    </source>
</evidence>
<reference evidence="3" key="2">
    <citation type="submission" date="2024-04" db="EMBL/GenBank/DDBJ databases">
        <authorList>
            <person name="Chen Y."/>
            <person name="Shah S."/>
            <person name="Dougan E. K."/>
            <person name="Thang M."/>
            <person name="Chan C."/>
        </authorList>
    </citation>
    <scope>NUCLEOTIDE SEQUENCE [LARGE SCALE GENOMIC DNA]</scope>
</reference>
<dbReference type="Proteomes" id="UP001152797">
    <property type="component" value="Unassembled WGS sequence"/>
</dbReference>
<gene>
    <name evidence="1" type="ORF">C1SCF055_LOCUS18187</name>
    <name evidence="2" type="ORF">C1SCF055_LOCUS36985</name>
</gene>
<dbReference type="EMBL" id="CAMXCT020001569">
    <property type="protein sequence ID" value="CAL1144640.1"/>
    <property type="molecule type" value="Genomic_DNA"/>
</dbReference>
<name>A0A9P1FYE8_9DINO</name>
<sequence>MGRHPAVSHEMLGCRLRPCPADGTPQRSHGRIWRKLRPSGMPAPILAGVGMMSVATRCLSGRSQEVSDEFTARIRLWRMLTTGEYHTLSSLAQATYLSLQEVRHHLEHVIKQARSLKNKSPEWRTRRKIPEDWDASSVRVQVLPSTCERCNWEAKNAAKKIMPVKVCKKCGSRAMSPVIISLSCQEVQGKRAAE</sequence>
<evidence type="ECO:0000313" key="2">
    <source>
        <dbReference type="EMBL" id="CAI4011863.1"/>
    </source>
</evidence>
<comment type="caution">
    <text evidence="1">The sequence shown here is derived from an EMBL/GenBank/DDBJ whole genome shotgun (WGS) entry which is preliminary data.</text>
</comment>
<dbReference type="EMBL" id="CAMXCT020005257">
    <property type="protein sequence ID" value="CAL1165238.1"/>
    <property type="molecule type" value="Genomic_DNA"/>
</dbReference>
<keyword evidence="4" id="KW-1185">Reference proteome</keyword>